<feature type="region of interest" description="Disordered" evidence="2">
    <location>
        <begin position="104"/>
        <end position="133"/>
    </location>
</feature>
<dbReference type="GO" id="GO:0004493">
    <property type="term" value="F:methylmalonyl-CoA epimerase activity"/>
    <property type="evidence" value="ECO:0007669"/>
    <property type="project" value="TreeGrafter"/>
</dbReference>
<evidence type="ECO:0000313" key="4">
    <source>
        <dbReference type="EMBL" id="TBN57568.1"/>
    </source>
</evidence>
<evidence type="ECO:0000256" key="2">
    <source>
        <dbReference type="SAM" id="MobiDB-lite"/>
    </source>
</evidence>
<dbReference type="Pfam" id="PF00903">
    <property type="entry name" value="Glyoxalase"/>
    <property type="match status" value="1"/>
</dbReference>
<reference evidence="5" key="1">
    <citation type="submission" date="2019-02" db="EMBL/GenBank/DDBJ databases">
        <title>Glaciihabitans arcticus sp. nov., a psychrotolerant bacterium isolated from polar soil.</title>
        <authorList>
            <person name="Dahal R.H."/>
        </authorList>
    </citation>
    <scope>NUCLEOTIDE SEQUENCE [LARGE SCALE GENOMIC DNA]</scope>
    <source>
        <strain evidence="5">RP-3-7</strain>
    </source>
</reference>
<keyword evidence="5" id="KW-1185">Reference proteome</keyword>
<evidence type="ECO:0000313" key="5">
    <source>
        <dbReference type="Proteomes" id="UP000294194"/>
    </source>
</evidence>
<dbReference type="RefSeq" id="WP_130981679.1">
    <property type="nucleotide sequence ID" value="NZ_SISG01000001.1"/>
</dbReference>
<dbReference type="InterPro" id="IPR051785">
    <property type="entry name" value="MMCE/EMCE_epimerase"/>
</dbReference>
<dbReference type="PROSITE" id="PS51819">
    <property type="entry name" value="VOC"/>
    <property type="match status" value="1"/>
</dbReference>
<dbReference type="Proteomes" id="UP000294194">
    <property type="component" value="Unassembled WGS sequence"/>
</dbReference>
<dbReference type="Gene3D" id="3.10.180.10">
    <property type="entry name" value="2,3-Dihydroxybiphenyl 1,2-Dioxygenase, domain 1"/>
    <property type="match status" value="1"/>
</dbReference>
<dbReference type="InterPro" id="IPR004360">
    <property type="entry name" value="Glyas_Fos-R_dOase_dom"/>
</dbReference>
<dbReference type="GO" id="GO:0046491">
    <property type="term" value="P:L-methylmalonyl-CoA metabolic process"/>
    <property type="evidence" value="ECO:0007669"/>
    <property type="project" value="TreeGrafter"/>
</dbReference>
<evidence type="ECO:0000256" key="1">
    <source>
        <dbReference type="ARBA" id="ARBA00022723"/>
    </source>
</evidence>
<dbReference type="InterPro" id="IPR029068">
    <property type="entry name" value="Glyas_Bleomycin-R_OHBP_Dase"/>
</dbReference>
<dbReference type="PANTHER" id="PTHR43048:SF4">
    <property type="entry name" value="RING-CLEAVING DIOXYGENASE-RELATED"/>
    <property type="match status" value="1"/>
</dbReference>
<name>A0A4Q9GVG1_9MICO</name>
<feature type="domain" description="VOC" evidence="3">
    <location>
        <begin position="4"/>
        <end position="133"/>
    </location>
</feature>
<sequence>MTIQLRYAHVTVTDVEESLGFYRDGLGLEIQNDVSYGGFRWATLGSSDQEGLGVVLSTPYAGRSQEDGDALQELLTKGVLSAVAFRVDSVDAVFEKLLASGAEVMQEPSDQDWGPRDCAFRDPSGNTVRIEQG</sequence>
<dbReference type="AlphaFoldDB" id="A0A4Q9GVG1"/>
<accession>A0A4Q9GVG1</accession>
<feature type="compositionally biased region" description="Polar residues" evidence="2">
    <location>
        <begin position="124"/>
        <end position="133"/>
    </location>
</feature>
<dbReference type="PANTHER" id="PTHR43048">
    <property type="entry name" value="METHYLMALONYL-COA EPIMERASE"/>
    <property type="match status" value="1"/>
</dbReference>
<protein>
    <submittedName>
        <fullName evidence="4">VOC family protein</fullName>
    </submittedName>
</protein>
<dbReference type="InterPro" id="IPR037523">
    <property type="entry name" value="VOC_core"/>
</dbReference>
<dbReference type="EMBL" id="SISG01000001">
    <property type="protein sequence ID" value="TBN57568.1"/>
    <property type="molecule type" value="Genomic_DNA"/>
</dbReference>
<comment type="caution">
    <text evidence="4">The sequence shown here is derived from an EMBL/GenBank/DDBJ whole genome shotgun (WGS) entry which is preliminary data.</text>
</comment>
<evidence type="ECO:0000259" key="3">
    <source>
        <dbReference type="PROSITE" id="PS51819"/>
    </source>
</evidence>
<gene>
    <name evidence="4" type="ORF">EYE40_09305</name>
</gene>
<organism evidence="4 5">
    <name type="scientific">Glaciihabitans arcticus</name>
    <dbReference type="NCBI Taxonomy" id="2668039"/>
    <lineage>
        <taxon>Bacteria</taxon>
        <taxon>Bacillati</taxon>
        <taxon>Actinomycetota</taxon>
        <taxon>Actinomycetes</taxon>
        <taxon>Micrococcales</taxon>
        <taxon>Microbacteriaceae</taxon>
        <taxon>Glaciihabitans</taxon>
    </lineage>
</organism>
<dbReference type="GO" id="GO:0046872">
    <property type="term" value="F:metal ion binding"/>
    <property type="evidence" value="ECO:0007669"/>
    <property type="project" value="UniProtKB-KW"/>
</dbReference>
<dbReference type="SUPFAM" id="SSF54593">
    <property type="entry name" value="Glyoxalase/Bleomycin resistance protein/Dihydroxybiphenyl dioxygenase"/>
    <property type="match status" value="1"/>
</dbReference>
<keyword evidence="1" id="KW-0479">Metal-binding</keyword>
<proteinExistence type="predicted"/>